<dbReference type="EMBL" id="JAMSHJ010000001">
    <property type="protein sequence ID" value="KAI5448129.1"/>
    <property type="molecule type" value="Genomic_DNA"/>
</dbReference>
<organism evidence="1 2">
    <name type="scientific">Pisum sativum</name>
    <name type="common">Garden pea</name>
    <name type="synonym">Lathyrus oleraceus</name>
    <dbReference type="NCBI Taxonomy" id="3888"/>
    <lineage>
        <taxon>Eukaryota</taxon>
        <taxon>Viridiplantae</taxon>
        <taxon>Streptophyta</taxon>
        <taxon>Embryophyta</taxon>
        <taxon>Tracheophyta</taxon>
        <taxon>Spermatophyta</taxon>
        <taxon>Magnoliopsida</taxon>
        <taxon>eudicotyledons</taxon>
        <taxon>Gunneridae</taxon>
        <taxon>Pentapetalae</taxon>
        <taxon>rosids</taxon>
        <taxon>fabids</taxon>
        <taxon>Fabales</taxon>
        <taxon>Fabaceae</taxon>
        <taxon>Papilionoideae</taxon>
        <taxon>50 kb inversion clade</taxon>
        <taxon>NPAAA clade</taxon>
        <taxon>Hologalegina</taxon>
        <taxon>IRL clade</taxon>
        <taxon>Fabeae</taxon>
        <taxon>Lathyrus</taxon>
    </lineage>
</organism>
<dbReference type="Gramene" id="Psat01G0552600-T1">
    <property type="protein sequence ID" value="KAI5448129.1"/>
    <property type="gene ID" value="KIW84_015526"/>
</dbReference>
<accession>A0A9D5H126</accession>
<protein>
    <submittedName>
        <fullName evidence="1">Uncharacterized protein</fullName>
    </submittedName>
</protein>
<gene>
    <name evidence="1" type="ORF">KIW84_015526</name>
</gene>
<evidence type="ECO:0000313" key="2">
    <source>
        <dbReference type="Proteomes" id="UP001058974"/>
    </source>
</evidence>
<dbReference type="PANTHER" id="PTHR34222:SF40">
    <property type="match status" value="1"/>
</dbReference>
<dbReference type="PANTHER" id="PTHR34222">
    <property type="entry name" value="GAG_PRE-INTEGRS DOMAIN-CONTAINING PROTEIN"/>
    <property type="match status" value="1"/>
</dbReference>
<proteinExistence type="predicted"/>
<keyword evidence="2" id="KW-1185">Reference proteome</keyword>
<dbReference type="AlphaFoldDB" id="A0A9D5H126"/>
<sequence length="216" mass="25070">MCDDEIGVAPSVLTLSYILHVGKDMDDIVIHIYAFVDEIDLYMCPLWDGFFCYLVPILRKLGGDDDMMRLKKGFCIGYGTLTMVLHYGIDYKFFVMIQAWKCTKDNVLFLKRQENDRVFMFLAGLNKDLDEVRGRVLGKVPLPTLRETFAEIRREEVQQGVMMGKTPQSSEYEGSTLATKNLDEGRRSKKVPWCDNCKRKWHTCETYWKLKGKPPK</sequence>
<comment type="caution">
    <text evidence="1">The sequence shown here is derived from an EMBL/GenBank/DDBJ whole genome shotgun (WGS) entry which is preliminary data.</text>
</comment>
<reference evidence="1 2" key="1">
    <citation type="journal article" date="2022" name="Nat. Genet.">
        <title>Improved pea reference genome and pan-genome highlight genomic features and evolutionary characteristics.</title>
        <authorList>
            <person name="Yang T."/>
            <person name="Liu R."/>
            <person name="Luo Y."/>
            <person name="Hu S."/>
            <person name="Wang D."/>
            <person name="Wang C."/>
            <person name="Pandey M.K."/>
            <person name="Ge S."/>
            <person name="Xu Q."/>
            <person name="Li N."/>
            <person name="Li G."/>
            <person name="Huang Y."/>
            <person name="Saxena R.K."/>
            <person name="Ji Y."/>
            <person name="Li M."/>
            <person name="Yan X."/>
            <person name="He Y."/>
            <person name="Liu Y."/>
            <person name="Wang X."/>
            <person name="Xiang C."/>
            <person name="Varshney R.K."/>
            <person name="Ding H."/>
            <person name="Gao S."/>
            <person name="Zong X."/>
        </authorList>
    </citation>
    <scope>NUCLEOTIDE SEQUENCE [LARGE SCALE GENOMIC DNA]</scope>
    <source>
        <strain evidence="1 2">cv. Zhongwan 6</strain>
    </source>
</reference>
<dbReference type="Proteomes" id="UP001058974">
    <property type="component" value="Chromosome 1"/>
</dbReference>
<evidence type="ECO:0000313" key="1">
    <source>
        <dbReference type="EMBL" id="KAI5448129.1"/>
    </source>
</evidence>
<name>A0A9D5H126_PEA</name>